<protein>
    <recommendedName>
        <fullName evidence="2">PWWP domain-containing protein</fullName>
    </recommendedName>
</protein>
<dbReference type="HOGENOM" id="CLU_034611_0_0_1"/>
<dbReference type="EnsemblProtists" id="PYU1_T003464">
    <property type="protein sequence ID" value="PYU1_T003464"/>
    <property type="gene ID" value="PYU1_G003454"/>
</dbReference>
<organism evidence="3 4">
    <name type="scientific">Globisporangium ultimum (strain ATCC 200006 / CBS 805.95 / DAOM BR144)</name>
    <name type="common">Pythium ultimum</name>
    <dbReference type="NCBI Taxonomy" id="431595"/>
    <lineage>
        <taxon>Eukaryota</taxon>
        <taxon>Sar</taxon>
        <taxon>Stramenopiles</taxon>
        <taxon>Oomycota</taxon>
        <taxon>Peronosporomycetes</taxon>
        <taxon>Pythiales</taxon>
        <taxon>Pythiaceae</taxon>
        <taxon>Globisporangium</taxon>
    </lineage>
</organism>
<keyword evidence="4" id="KW-1185">Reference proteome</keyword>
<evidence type="ECO:0000259" key="2">
    <source>
        <dbReference type="PROSITE" id="PS50812"/>
    </source>
</evidence>
<reference evidence="3" key="3">
    <citation type="submission" date="2015-02" db="UniProtKB">
        <authorList>
            <consortium name="EnsemblProtists"/>
        </authorList>
    </citation>
    <scope>IDENTIFICATION</scope>
    <source>
        <strain evidence="3">DAOM BR144</strain>
    </source>
</reference>
<dbReference type="Proteomes" id="UP000019132">
    <property type="component" value="Unassembled WGS sequence"/>
</dbReference>
<dbReference type="Pfam" id="PF00855">
    <property type="entry name" value="PWWP"/>
    <property type="match status" value="1"/>
</dbReference>
<dbReference type="eggNOG" id="ENOG502SHZP">
    <property type="taxonomic scope" value="Eukaryota"/>
</dbReference>
<accession>K3WES3</accession>
<dbReference type="InterPro" id="IPR000313">
    <property type="entry name" value="PWWP_dom"/>
</dbReference>
<dbReference type="SUPFAM" id="SSF54160">
    <property type="entry name" value="Chromo domain-like"/>
    <property type="match status" value="1"/>
</dbReference>
<dbReference type="InterPro" id="IPR016197">
    <property type="entry name" value="Chromo-like_dom_sf"/>
</dbReference>
<dbReference type="CDD" id="cd20104">
    <property type="entry name" value="MBT_PHF20L1-like"/>
    <property type="match status" value="1"/>
</dbReference>
<name>K3WES3_GLOUD</name>
<reference evidence="4" key="1">
    <citation type="journal article" date="2010" name="Genome Biol.">
        <title>Genome sequence of the necrotrophic plant pathogen Pythium ultimum reveals original pathogenicity mechanisms and effector repertoire.</title>
        <authorList>
            <person name="Levesque C.A."/>
            <person name="Brouwer H."/>
            <person name="Cano L."/>
            <person name="Hamilton J.P."/>
            <person name="Holt C."/>
            <person name="Huitema E."/>
            <person name="Raffaele S."/>
            <person name="Robideau G.P."/>
            <person name="Thines M."/>
            <person name="Win J."/>
            <person name="Zerillo M.M."/>
            <person name="Beakes G.W."/>
            <person name="Boore J.L."/>
            <person name="Busam D."/>
            <person name="Dumas B."/>
            <person name="Ferriera S."/>
            <person name="Fuerstenberg S.I."/>
            <person name="Gachon C.M."/>
            <person name="Gaulin E."/>
            <person name="Govers F."/>
            <person name="Grenville-Briggs L."/>
            <person name="Horner N."/>
            <person name="Hostetler J."/>
            <person name="Jiang R.H."/>
            <person name="Johnson J."/>
            <person name="Krajaejun T."/>
            <person name="Lin H."/>
            <person name="Meijer H.J."/>
            <person name="Moore B."/>
            <person name="Morris P."/>
            <person name="Phuntmart V."/>
            <person name="Puiu D."/>
            <person name="Shetty J."/>
            <person name="Stajich J.E."/>
            <person name="Tripathy S."/>
            <person name="Wawra S."/>
            <person name="van West P."/>
            <person name="Whitty B.R."/>
            <person name="Coutinho P.M."/>
            <person name="Henrissat B."/>
            <person name="Martin F."/>
            <person name="Thomas P.D."/>
            <person name="Tyler B.M."/>
            <person name="De Vries R.P."/>
            <person name="Kamoun S."/>
            <person name="Yandell M."/>
            <person name="Tisserat N."/>
            <person name="Buell C.R."/>
        </authorList>
    </citation>
    <scope>NUCLEOTIDE SEQUENCE</scope>
    <source>
        <strain evidence="4">DAOM:BR144</strain>
    </source>
</reference>
<evidence type="ECO:0000256" key="1">
    <source>
        <dbReference type="SAM" id="MobiDB-lite"/>
    </source>
</evidence>
<dbReference type="VEuPathDB" id="FungiDB:PYU1_G003454"/>
<dbReference type="InParanoid" id="K3WES3"/>
<feature type="region of interest" description="Disordered" evidence="1">
    <location>
        <begin position="237"/>
        <end position="285"/>
    </location>
</feature>
<evidence type="ECO:0000313" key="4">
    <source>
        <dbReference type="Proteomes" id="UP000019132"/>
    </source>
</evidence>
<dbReference type="EMBL" id="GL376603">
    <property type="status" value="NOT_ANNOTATED_CDS"/>
    <property type="molecule type" value="Genomic_DNA"/>
</dbReference>
<proteinExistence type="predicted"/>
<dbReference type="PROSITE" id="PS50812">
    <property type="entry name" value="PWWP"/>
    <property type="match status" value="1"/>
</dbReference>
<sequence>MANKSMPLDIGLRLDVLDNEGIWNTGVIVDVAHDDENDDDLVEIKYDGWGDEFNEWVAVSVDRLAPLHMFTIVKKCWAKLTKWPWWPAFVVLRAPTKRGAIDALDSETKVYVEFFDSFEEDKRSRCWMQKKSVVSFDDNFEDRASKNIGKNFHKFVEDTQRATASSSPLLFAGAGTLPIEYSSKPPTSLAVQKQRLGDQGWYDSFKAFSDRYRVLYGFEAAKGTAPLQFPVIQRTGDGEIEVPGDDDGNGYADDSEGNEEPEEEEASAGEEDEEEEAVESKQSRR</sequence>
<feature type="domain" description="PWWP" evidence="2">
    <location>
        <begin position="77"/>
        <end position="139"/>
    </location>
</feature>
<reference evidence="4" key="2">
    <citation type="submission" date="2010-04" db="EMBL/GenBank/DDBJ databases">
        <authorList>
            <person name="Buell R."/>
            <person name="Hamilton J."/>
            <person name="Hostetler J."/>
        </authorList>
    </citation>
    <scope>NUCLEOTIDE SEQUENCE [LARGE SCALE GENOMIC DNA]</scope>
    <source>
        <strain evidence="4">DAOM:BR144</strain>
    </source>
</reference>
<dbReference type="SUPFAM" id="SSF63748">
    <property type="entry name" value="Tudor/PWWP/MBT"/>
    <property type="match status" value="1"/>
</dbReference>
<feature type="compositionally biased region" description="Acidic residues" evidence="1">
    <location>
        <begin position="238"/>
        <end position="277"/>
    </location>
</feature>
<dbReference type="AlphaFoldDB" id="K3WES3"/>
<evidence type="ECO:0000313" key="3">
    <source>
        <dbReference type="EnsemblProtists" id="PYU1_T003464"/>
    </source>
</evidence>
<dbReference type="Gene3D" id="2.30.30.140">
    <property type="match status" value="2"/>
</dbReference>